<dbReference type="EMBL" id="BTSY01000006">
    <property type="protein sequence ID" value="GMT34075.1"/>
    <property type="molecule type" value="Genomic_DNA"/>
</dbReference>
<evidence type="ECO:0000313" key="2">
    <source>
        <dbReference type="Proteomes" id="UP001432322"/>
    </source>
</evidence>
<name>A0AAV5WTW9_9BILA</name>
<evidence type="ECO:0000313" key="1">
    <source>
        <dbReference type="EMBL" id="GMT34075.1"/>
    </source>
</evidence>
<gene>
    <name evidence="1" type="ORF">PFISCL1PPCAC_25372</name>
</gene>
<dbReference type="Proteomes" id="UP001432322">
    <property type="component" value="Unassembled WGS sequence"/>
</dbReference>
<feature type="non-terminal residue" evidence="1">
    <location>
        <position position="1"/>
    </location>
</feature>
<dbReference type="AlphaFoldDB" id="A0AAV5WTW9"/>
<comment type="caution">
    <text evidence="1">The sequence shown here is derived from an EMBL/GenBank/DDBJ whole genome shotgun (WGS) entry which is preliminary data.</text>
</comment>
<reference evidence="1" key="1">
    <citation type="submission" date="2023-10" db="EMBL/GenBank/DDBJ databases">
        <title>Genome assembly of Pristionchus species.</title>
        <authorList>
            <person name="Yoshida K."/>
            <person name="Sommer R.J."/>
        </authorList>
    </citation>
    <scope>NUCLEOTIDE SEQUENCE</scope>
    <source>
        <strain evidence="1">RS5133</strain>
    </source>
</reference>
<protein>
    <submittedName>
        <fullName evidence="1">Uncharacterized protein</fullName>
    </submittedName>
</protein>
<proteinExistence type="predicted"/>
<keyword evidence="2" id="KW-1185">Reference proteome</keyword>
<organism evidence="1 2">
    <name type="scientific">Pristionchus fissidentatus</name>
    <dbReference type="NCBI Taxonomy" id="1538716"/>
    <lineage>
        <taxon>Eukaryota</taxon>
        <taxon>Metazoa</taxon>
        <taxon>Ecdysozoa</taxon>
        <taxon>Nematoda</taxon>
        <taxon>Chromadorea</taxon>
        <taxon>Rhabditida</taxon>
        <taxon>Rhabditina</taxon>
        <taxon>Diplogasteromorpha</taxon>
        <taxon>Diplogasteroidea</taxon>
        <taxon>Neodiplogasteridae</taxon>
        <taxon>Pristionchus</taxon>
    </lineage>
</organism>
<sequence>AVEDQTARLELLDLLGHDTTIASSNGYSMSRTATVPTRGTRLQYPLEINAHLRLAFVSRVKKGLFIQSKET</sequence>
<accession>A0AAV5WTW9</accession>